<dbReference type="InterPro" id="IPR029063">
    <property type="entry name" value="SAM-dependent_MTases_sf"/>
</dbReference>
<protein>
    <submittedName>
        <fullName evidence="2">Unannotated protein</fullName>
    </submittedName>
</protein>
<accession>A0A6J6I7N2</accession>
<dbReference type="CDD" id="cd02440">
    <property type="entry name" value="AdoMet_MTases"/>
    <property type="match status" value="1"/>
</dbReference>
<dbReference type="Gene3D" id="3.40.50.150">
    <property type="entry name" value="Vaccinia Virus protein VP39"/>
    <property type="match status" value="1"/>
</dbReference>
<organism evidence="2">
    <name type="scientific">freshwater metagenome</name>
    <dbReference type="NCBI Taxonomy" id="449393"/>
    <lineage>
        <taxon>unclassified sequences</taxon>
        <taxon>metagenomes</taxon>
        <taxon>ecological metagenomes</taxon>
    </lineage>
</organism>
<dbReference type="AlphaFoldDB" id="A0A6J6I7N2"/>
<feature type="region of interest" description="Disordered" evidence="1">
    <location>
        <begin position="207"/>
        <end position="226"/>
    </location>
</feature>
<gene>
    <name evidence="2" type="ORF">UFOPK1908_00642</name>
</gene>
<name>A0A6J6I7N2_9ZZZZ</name>
<reference evidence="2" key="1">
    <citation type="submission" date="2020-05" db="EMBL/GenBank/DDBJ databases">
        <authorList>
            <person name="Chiriac C."/>
            <person name="Salcher M."/>
            <person name="Ghai R."/>
            <person name="Kavagutti S V."/>
        </authorList>
    </citation>
    <scope>NUCLEOTIDE SEQUENCE</scope>
</reference>
<sequence>MSLWSYFLTNDGNEMCKWKHYFPAYEQHFARFVNRPIFVLEIGVNNGGSLQMWKQYFGPHAQIVGIDINPECAQLAEDQIEIRIGDQSDTEFLQGILDEFGTPDIVIDDGSHNMNHVRPTFQYLYPRTSPSGVYFVEDMHTAYWDDYDGGLGHPNSFIELAKSLIDELNAEWTRGAVTPTEFTKSTMSMHFYDSCVVFERGRVLPRTSPWTGKPQEKQRSWFGKSK</sequence>
<proteinExistence type="predicted"/>
<dbReference type="SUPFAM" id="SSF53335">
    <property type="entry name" value="S-adenosyl-L-methionine-dependent methyltransferases"/>
    <property type="match status" value="1"/>
</dbReference>
<evidence type="ECO:0000256" key="1">
    <source>
        <dbReference type="SAM" id="MobiDB-lite"/>
    </source>
</evidence>
<dbReference type="EMBL" id="CAEZVB010000021">
    <property type="protein sequence ID" value="CAB4619404.1"/>
    <property type="molecule type" value="Genomic_DNA"/>
</dbReference>
<evidence type="ECO:0000313" key="2">
    <source>
        <dbReference type="EMBL" id="CAB4619404.1"/>
    </source>
</evidence>
<dbReference type="Pfam" id="PF13578">
    <property type="entry name" value="Methyltransf_24"/>
    <property type="match status" value="1"/>
</dbReference>